<keyword evidence="2" id="KW-1185">Reference proteome</keyword>
<protein>
    <submittedName>
        <fullName evidence="1">Uncharacterized protein</fullName>
    </submittedName>
</protein>
<gene>
    <name evidence="1" type="ORF">GCM10022393_00590</name>
</gene>
<comment type="caution">
    <text evidence="1">The sequence shown here is derived from an EMBL/GenBank/DDBJ whole genome shotgun (WGS) entry which is preliminary data.</text>
</comment>
<proteinExistence type="predicted"/>
<evidence type="ECO:0000313" key="1">
    <source>
        <dbReference type="EMBL" id="GAA4106245.1"/>
    </source>
</evidence>
<dbReference type="EMBL" id="BAABCW010000001">
    <property type="protein sequence ID" value="GAA4106245.1"/>
    <property type="molecule type" value="Genomic_DNA"/>
</dbReference>
<reference evidence="2" key="1">
    <citation type="journal article" date="2019" name="Int. J. Syst. Evol. Microbiol.">
        <title>The Global Catalogue of Microorganisms (GCM) 10K type strain sequencing project: providing services to taxonomists for standard genome sequencing and annotation.</title>
        <authorList>
            <consortium name="The Broad Institute Genomics Platform"/>
            <consortium name="The Broad Institute Genome Sequencing Center for Infectious Disease"/>
            <person name="Wu L."/>
            <person name="Ma J."/>
        </authorList>
    </citation>
    <scope>NUCLEOTIDE SEQUENCE [LARGE SCALE GENOMIC DNA]</scope>
    <source>
        <strain evidence="2">JCM 17106</strain>
    </source>
</reference>
<dbReference type="RefSeq" id="WP_344923712.1">
    <property type="nucleotide sequence ID" value="NZ_BAABCW010000001.1"/>
</dbReference>
<accession>A0ABP7X7E8</accession>
<organism evidence="1 2">
    <name type="scientific">Aquimarina addita</name>
    <dbReference type="NCBI Taxonomy" id="870485"/>
    <lineage>
        <taxon>Bacteria</taxon>
        <taxon>Pseudomonadati</taxon>
        <taxon>Bacteroidota</taxon>
        <taxon>Flavobacteriia</taxon>
        <taxon>Flavobacteriales</taxon>
        <taxon>Flavobacteriaceae</taxon>
        <taxon>Aquimarina</taxon>
    </lineage>
</organism>
<name>A0ABP7X7E8_9FLAO</name>
<sequence length="157" mass="18267">MKKFVIILLLTTANVYSQNHKEGNPPLNSESIFILLDRKDELILIENDRDVFLFLDKQGLNAKKSQDSIYKKLKSPYELTKNGHLIVKDQPFIDPWLQFTLSSKVKSIEASKLDNYDLKNGIEFIKSHSKYIDKFAVIKNSVDSCYHIYKIYIHAIE</sequence>
<dbReference type="Proteomes" id="UP001500459">
    <property type="component" value="Unassembled WGS sequence"/>
</dbReference>
<evidence type="ECO:0000313" key="2">
    <source>
        <dbReference type="Proteomes" id="UP001500459"/>
    </source>
</evidence>